<evidence type="ECO:0000256" key="2">
    <source>
        <dbReference type="ARBA" id="ARBA00023125"/>
    </source>
</evidence>
<dbReference type="Pfam" id="PF00196">
    <property type="entry name" value="GerE"/>
    <property type="match status" value="1"/>
</dbReference>
<dbReference type="SMART" id="SM00421">
    <property type="entry name" value="HTH_LUXR"/>
    <property type="match status" value="1"/>
</dbReference>
<reference evidence="5 6" key="1">
    <citation type="journal article" date="2010" name="J. Bacteriol.">
        <title>Genome sequences of Oceanicola granulosus HTCC2516(T) and Oceanicola batsensis HTCC2597(TDelta).</title>
        <authorList>
            <person name="Thrash J.C."/>
            <person name="Cho J.C."/>
            <person name="Vergin K.L."/>
            <person name="Giovannoni S.J."/>
        </authorList>
    </citation>
    <scope>NUCLEOTIDE SEQUENCE [LARGE SCALE GENOMIC DNA]</scope>
    <source>
        <strain evidence="6">ATCC BAA-861 / DSM 15982 / KCTC 12143 / HTCC2516</strain>
    </source>
</reference>
<proteinExistence type="predicted"/>
<dbReference type="Gene3D" id="1.10.10.10">
    <property type="entry name" value="Winged helix-like DNA-binding domain superfamily/Winged helix DNA-binding domain"/>
    <property type="match status" value="1"/>
</dbReference>
<evidence type="ECO:0000313" key="5">
    <source>
        <dbReference type="EMBL" id="EAR52228.1"/>
    </source>
</evidence>
<dbReference type="RefSeq" id="WP_007253988.1">
    <property type="nucleotide sequence ID" value="NZ_CH724107.1"/>
</dbReference>
<dbReference type="PANTHER" id="PTHR44688:SF16">
    <property type="entry name" value="DNA-BINDING TRANSCRIPTIONAL ACTIVATOR DEVR_DOSR"/>
    <property type="match status" value="1"/>
</dbReference>
<evidence type="ECO:0000313" key="6">
    <source>
        <dbReference type="Proteomes" id="UP000003635"/>
    </source>
</evidence>
<dbReference type="SUPFAM" id="SSF46894">
    <property type="entry name" value="C-terminal effector domain of the bipartite response regulators"/>
    <property type="match status" value="1"/>
</dbReference>
<dbReference type="HOGENOM" id="CLU_115406_0_0_5"/>
<dbReference type="GO" id="GO:0003677">
    <property type="term" value="F:DNA binding"/>
    <property type="evidence" value="ECO:0007669"/>
    <property type="project" value="UniProtKB-KW"/>
</dbReference>
<dbReference type="AlphaFoldDB" id="Q2CHR6"/>
<dbReference type="InterPro" id="IPR036388">
    <property type="entry name" value="WH-like_DNA-bd_sf"/>
</dbReference>
<dbReference type="STRING" id="314256.OG2516_02289"/>
<keyword evidence="1" id="KW-0805">Transcription regulation</keyword>
<gene>
    <name evidence="5" type="ORF">OG2516_02289</name>
</gene>
<dbReference type="Proteomes" id="UP000003635">
    <property type="component" value="Unassembled WGS sequence"/>
</dbReference>
<protein>
    <submittedName>
        <fullName evidence="5">Transcriptional regulator, LuxR family protein</fullName>
    </submittedName>
</protein>
<dbReference type="OrthoDB" id="7826109at2"/>
<dbReference type="CDD" id="cd06170">
    <property type="entry name" value="LuxR_C_like"/>
    <property type="match status" value="1"/>
</dbReference>
<dbReference type="PRINTS" id="PR00038">
    <property type="entry name" value="HTHLUXR"/>
</dbReference>
<sequence length="202" mass="22231">MNGPLLSVDVAALAPAGSYLALRVGFAFPLEEVNRLPPEWVDHYTAKGLMLADPAMRWIYANTGAIRWSEIALDDPLQVLAQARSFGLRYGLAVSLHDDTPLGQRSFGLFARADREFDDSEVALLTLYLTRRHEERMPPSNLTAAELEALRMVKDGQRVKQIAHELGVSEGAVKQRLKNAKRKLNAATSAQAATMATEFGLI</sequence>
<dbReference type="PROSITE" id="PS50043">
    <property type="entry name" value="HTH_LUXR_2"/>
    <property type="match status" value="1"/>
</dbReference>
<dbReference type="InterPro" id="IPR036693">
    <property type="entry name" value="TF_LuxR_autoind-bd_dom_sf"/>
</dbReference>
<dbReference type="EMBL" id="AAOT01000005">
    <property type="protein sequence ID" value="EAR52228.1"/>
    <property type="molecule type" value="Genomic_DNA"/>
</dbReference>
<dbReference type="GO" id="GO:0006355">
    <property type="term" value="P:regulation of DNA-templated transcription"/>
    <property type="evidence" value="ECO:0007669"/>
    <property type="project" value="InterPro"/>
</dbReference>
<dbReference type="Gene3D" id="3.30.450.80">
    <property type="entry name" value="Transcription factor LuxR-like, autoinducer-binding domain"/>
    <property type="match status" value="1"/>
</dbReference>
<keyword evidence="3" id="KW-0804">Transcription</keyword>
<organism evidence="5 6">
    <name type="scientific">Oceanicola granulosus (strain ATCC BAA-861 / DSM 15982 / KCTC 12143 / HTCC2516)</name>
    <dbReference type="NCBI Taxonomy" id="314256"/>
    <lineage>
        <taxon>Bacteria</taxon>
        <taxon>Pseudomonadati</taxon>
        <taxon>Pseudomonadota</taxon>
        <taxon>Alphaproteobacteria</taxon>
        <taxon>Rhodobacterales</taxon>
        <taxon>Roseobacteraceae</taxon>
        <taxon>Oceanicola</taxon>
    </lineage>
</organism>
<evidence type="ECO:0000256" key="1">
    <source>
        <dbReference type="ARBA" id="ARBA00023015"/>
    </source>
</evidence>
<feature type="domain" description="HTH luxR-type" evidence="4">
    <location>
        <begin position="135"/>
        <end position="200"/>
    </location>
</feature>
<dbReference type="InterPro" id="IPR016032">
    <property type="entry name" value="Sig_transdc_resp-reg_C-effctor"/>
</dbReference>
<comment type="caution">
    <text evidence="5">The sequence shown here is derived from an EMBL/GenBank/DDBJ whole genome shotgun (WGS) entry which is preliminary data.</text>
</comment>
<dbReference type="InterPro" id="IPR000792">
    <property type="entry name" value="Tscrpt_reg_LuxR_C"/>
</dbReference>
<evidence type="ECO:0000256" key="3">
    <source>
        <dbReference type="ARBA" id="ARBA00023163"/>
    </source>
</evidence>
<keyword evidence="6" id="KW-1185">Reference proteome</keyword>
<name>Q2CHR6_OCEGH</name>
<dbReference type="eggNOG" id="COG2197">
    <property type="taxonomic scope" value="Bacteria"/>
</dbReference>
<keyword evidence="2" id="KW-0238">DNA-binding</keyword>
<dbReference type="Pfam" id="PF03472">
    <property type="entry name" value="Autoind_bind"/>
    <property type="match status" value="1"/>
</dbReference>
<evidence type="ECO:0000259" key="4">
    <source>
        <dbReference type="PROSITE" id="PS50043"/>
    </source>
</evidence>
<dbReference type="InterPro" id="IPR005143">
    <property type="entry name" value="TF_LuxR_autoind-bd_dom"/>
</dbReference>
<dbReference type="PANTHER" id="PTHR44688">
    <property type="entry name" value="DNA-BINDING TRANSCRIPTIONAL ACTIVATOR DEVR_DOSR"/>
    <property type="match status" value="1"/>
</dbReference>
<dbReference type="SUPFAM" id="SSF75516">
    <property type="entry name" value="Pheromone-binding domain of LuxR-like quorum-sensing transcription factors"/>
    <property type="match status" value="1"/>
</dbReference>
<accession>Q2CHR6</accession>